<evidence type="ECO:0000256" key="1">
    <source>
        <dbReference type="SAM" id="Phobius"/>
    </source>
</evidence>
<evidence type="ECO:0000313" key="3">
    <source>
        <dbReference type="EMBL" id="GAO99098.1"/>
    </source>
</evidence>
<organism evidence="3 4">
    <name type="scientific">Fructobacillus ficulneus</name>
    <dbReference type="NCBI Taxonomy" id="157463"/>
    <lineage>
        <taxon>Bacteria</taxon>
        <taxon>Bacillati</taxon>
        <taxon>Bacillota</taxon>
        <taxon>Bacilli</taxon>
        <taxon>Lactobacillales</taxon>
        <taxon>Lactobacillaceae</taxon>
        <taxon>Fructobacillus</taxon>
    </lineage>
</organism>
<dbReference type="EMBL" id="DF967978">
    <property type="protein sequence ID" value="GAO99098.1"/>
    <property type="molecule type" value="Genomic_DNA"/>
</dbReference>
<dbReference type="RefSeq" id="WP_083989173.1">
    <property type="nucleotide sequence ID" value="NZ_DF967978.1"/>
</dbReference>
<accession>A0A0K8MFX5</accession>
<keyword evidence="1" id="KW-0812">Transmembrane</keyword>
<feature type="domain" description="Putative host cell surface-exposed lipoprotein Ltp-like HTH region" evidence="2">
    <location>
        <begin position="50"/>
        <end position="94"/>
    </location>
</feature>
<sequence>MNKNSKHKHRGLEKKVNINSIIIILLAITLLLSHGLVNKVESRLVNHYNNVRALKMAKHYAKEAPLSKKALFEKLNSANGTGQFTVSESNYALARLKINYYENAVKRAKQYPNKGNEDDLSTIWYQLSADAGDKFTTNQAVYAVGQLREQGYKN</sequence>
<dbReference type="AlphaFoldDB" id="A0A0K8MFX5"/>
<name>A0A0K8MFX5_9LACO</name>
<keyword evidence="1" id="KW-0472">Membrane</keyword>
<proteinExistence type="predicted"/>
<keyword evidence="4" id="KW-1185">Reference proteome</keyword>
<dbReference type="STRING" id="157463.GCA_001047075_00003"/>
<dbReference type="OrthoDB" id="1669102at2"/>
<feature type="transmembrane region" description="Helical" evidence="1">
    <location>
        <begin position="16"/>
        <end position="37"/>
    </location>
</feature>
<dbReference type="Gene3D" id="1.10.10.10">
    <property type="entry name" value="Winged helix-like DNA-binding domain superfamily/Winged helix DNA-binding domain"/>
    <property type="match status" value="2"/>
</dbReference>
<dbReference type="Pfam" id="PF07553">
    <property type="entry name" value="Lipoprotein_Ltp"/>
    <property type="match status" value="2"/>
</dbReference>
<keyword evidence="1" id="KW-1133">Transmembrane helix</keyword>
<feature type="domain" description="Putative host cell surface-exposed lipoprotein Ltp-like HTH region" evidence="2">
    <location>
        <begin position="100"/>
        <end position="146"/>
    </location>
</feature>
<dbReference type="Proteomes" id="UP000253891">
    <property type="component" value="Unassembled WGS sequence"/>
</dbReference>
<reference evidence="3 4" key="1">
    <citation type="journal article" date="2015" name="BMC Genomics">
        <title>Comparative genomics of Fructobacillus spp. and Leuconostoc spp. reveals niche-specific evolution of Fructobacillus spp.</title>
        <authorList>
            <person name="Endo A."/>
            <person name="Tanizawa Y."/>
            <person name="Tanaka N."/>
            <person name="Maeno S."/>
            <person name="Kumar H."/>
            <person name="Shiwa Y."/>
            <person name="Okada S."/>
            <person name="Yoshikawa H."/>
            <person name="Dicks L."/>
            <person name="Nakagawa J."/>
            <person name="Arita M."/>
        </authorList>
    </citation>
    <scope>NUCLEOTIDE SEQUENCE [LARGE SCALE GENOMIC DNA]</scope>
    <source>
        <strain evidence="3 4">JCM 12225</strain>
    </source>
</reference>
<evidence type="ECO:0000313" key="4">
    <source>
        <dbReference type="Proteomes" id="UP000253891"/>
    </source>
</evidence>
<dbReference type="InterPro" id="IPR011434">
    <property type="entry name" value="Ltp-like_HTH"/>
</dbReference>
<gene>
    <name evidence="3" type="ORF">FFIC_010030</name>
</gene>
<protein>
    <recommendedName>
        <fullName evidence="2">Putative host cell surface-exposed lipoprotein Ltp-like HTH region domain-containing protein</fullName>
    </recommendedName>
</protein>
<evidence type="ECO:0000259" key="2">
    <source>
        <dbReference type="Pfam" id="PF07553"/>
    </source>
</evidence>
<dbReference type="InterPro" id="IPR036388">
    <property type="entry name" value="WH-like_DNA-bd_sf"/>
</dbReference>